<proteinExistence type="predicted"/>
<reference evidence="1" key="1">
    <citation type="submission" date="2023-04" db="EMBL/GenBank/DDBJ databases">
        <title>Ambrosiozyma monospora NBRC 10751.</title>
        <authorList>
            <person name="Ichikawa N."/>
            <person name="Sato H."/>
            <person name="Tonouchi N."/>
        </authorList>
    </citation>
    <scope>NUCLEOTIDE SEQUENCE</scope>
    <source>
        <strain evidence="1">NBRC 10751</strain>
    </source>
</reference>
<organism evidence="1 2">
    <name type="scientific">Ambrosiozyma monospora</name>
    <name type="common">Yeast</name>
    <name type="synonym">Endomycopsis monosporus</name>
    <dbReference type="NCBI Taxonomy" id="43982"/>
    <lineage>
        <taxon>Eukaryota</taxon>
        <taxon>Fungi</taxon>
        <taxon>Dikarya</taxon>
        <taxon>Ascomycota</taxon>
        <taxon>Saccharomycotina</taxon>
        <taxon>Pichiomycetes</taxon>
        <taxon>Pichiales</taxon>
        <taxon>Pichiaceae</taxon>
        <taxon>Ambrosiozyma</taxon>
    </lineage>
</organism>
<dbReference type="Proteomes" id="UP001165064">
    <property type="component" value="Unassembled WGS sequence"/>
</dbReference>
<sequence length="157" mass="17762">MSSTCTYIKFVRIDDDDEIEILQLENQGCAMGWCVAGAWLGKAHHFDKKKSNNQTNYSQLSIFISLLASQFNHKQTTLTNIYIKNVTITNDAYSIDLSNTGLHKKHLTSHTQIAAFQTVITGFQTAISGCRMANFFAWTTLFFIQTGLPTRQQIIPY</sequence>
<dbReference type="EMBL" id="BSXS01002670">
    <property type="protein sequence ID" value="GME79620.1"/>
    <property type="molecule type" value="Genomic_DNA"/>
</dbReference>
<name>A0ACB5T2R8_AMBMO</name>
<protein>
    <submittedName>
        <fullName evidence="1">Unnamed protein product</fullName>
    </submittedName>
</protein>
<evidence type="ECO:0000313" key="2">
    <source>
        <dbReference type="Proteomes" id="UP001165064"/>
    </source>
</evidence>
<evidence type="ECO:0000313" key="1">
    <source>
        <dbReference type="EMBL" id="GME79620.1"/>
    </source>
</evidence>
<comment type="caution">
    <text evidence="1">The sequence shown here is derived from an EMBL/GenBank/DDBJ whole genome shotgun (WGS) entry which is preliminary data.</text>
</comment>
<accession>A0ACB5T2R8</accession>
<gene>
    <name evidence="1" type="ORF">Amon02_000404400</name>
</gene>
<keyword evidence="2" id="KW-1185">Reference proteome</keyword>